<evidence type="ECO:0000313" key="2">
    <source>
        <dbReference type="EMBL" id="CAD7670981.1"/>
    </source>
</evidence>
<dbReference type="EMBL" id="CAJHUB010000660">
    <property type="protein sequence ID" value="CAD7670981.1"/>
    <property type="molecule type" value="Genomic_DNA"/>
</dbReference>
<dbReference type="AlphaFoldDB" id="A0A811Y9K0"/>
<protein>
    <submittedName>
        <fullName evidence="2">(raccoon dog) hypothetical protein</fullName>
    </submittedName>
</protein>
<name>A0A811Y9K0_NYCPR</name>
<accession>A0A811Y9K0</accession>
<gene>
    <name evidence="2" type="ORF">NYPRO_LOCUS3776</name>
</gene>
<feature type="compositionally biased region" description="Gly residues" evidence="1">
    <location>
        <begin position="31"/>
        <end position="41"/>
    </location>
</feature>
<reference evidence="2" key="1">
    <citation type="submission" date="2020-12" db="EMBL/GenBank/DDBJ databases">
        <authorList>
            <consortium name="Molecular Ecology Group"/>
        </authorList>
    </citation>
    <scope>NUCLEOTIDE SEQUENCE</scope>
    <source>
        <strain evidence="2">TBG_1078</strain>
    </source>
</reference>
<feature type="region of interest" description="Disordered" evidence="1">
    <location>
        <begin position="1"/>
        <end position="70"/>
    </location>
</feature>
<comment type="caution">
    <text evidence="2">The sequence shown here is derived from an EMBL/GenBank/DDBJ whole genome shotgun (WGS) entry which is preliminary data.</text>
</comment>
<dbReference type="Proteomes" id="UP000645828">
    <property type="component" value="Unassembled WGS sequence"/>
</dbReference>
<organism evidence="2 3">
    <name type="scientific">Nyctereutes procyonoides</name>
    <name type="common">Raccoon dog</name>
    <name type="synonym">Canis procyonoides</name>
    <dbReference type="NCBI Taxonomy" id="34880"/>
    <lineage>
        <taxon>Eukaryota</taxon>
        <taxon>Metazoa</taxon>
        <taxon>Chordata</taxon>
        <taxon>Craniata</taxon>
        <taxon>Vertebrata</taxon>
        <taxon>Euteleostomi</taxon>
        <taxon>Mammalia</taxon>
        <taxon>Eutheria</taxon>
        <taxon>Laurasiatheria</taxon>
        <taxon>Carnivora</taxon>
        <taxon>Caniformia</taxon>
        <taxon>Canidae</taxon>
        <taxon>Nyctereutes</taxon>
    </lineage>
</organism>
<sequence>MLADAPRQGRTPPEGQGTVCAPADSRRAPGAGEGALPAGGGARKRQVEGEADSPLSREPGAGLHPRTPGS</sequence>
<proteinExistence type="predicted"/>
<evidence type="ECO:0000313" key="3">
    <source>
        <dbReference type="Proteomes" id="UP000645828"/>
    </source>
</evidence>
<evidence type="ECO:0000256" key="1">
    <source>
        <dbReference type="SAM" id="MobiDB-lite"/>
    </source>
</evidence>
<keyword evidence="3" id="KW-1185">Reference proteome</keyword>